<dbReference type="RefSeq" id="WP_218443700.1">
    <property type="nucleotide sequence ID" value="NZ_JAGSPA010000001.1"/>
</dbReference>
<gene>
    <name evidence="4" type="ORF">KCG44_01230</name>
</gene>
<dbReference type="InterPro" id="IPR017871">
    <property type="entry name" value="ABC_transporter-like_CS"/>
</dbReference>
<name>A0ABS6SAI7_9SPHN</name>
<dbReference type="Proteomes" id="UP000722336">
    <property type="component" value="Unassembled WGS sequence"/>
</dbReference>
<evidence type="ECO:0000313" key="5">
    <source>
        <dbReference type="Proteomes" id="UP000722336"/>
    </source>
</evidence>
<dbReference type="PROSITE" id="PS00211">
    <property type="entry name" value="ABC_TRANSPORTER_1"/>
    <property type="match status" value="1"/>
</dbReference>
<dbReference type="PANTHER" id="PTHR43514">
    <property type="entry name" value="ABC TRANSPORTER I FAMILY MEMBER 10"/>
    <property type="match status" value="1"/>
</dbReference>
<evidence type="ECO:0000313" key="4">
    <source>
        <dbReference type="EMBL" id="MBV7255399.1"/>
    </source>
</evidence>
<evidence type="ECO:0000256" key="2">
    <source>
        <dbReference type="ARBA" id="ARBA00022840"/>
    </source>
</evidence>
<protein>
    <submittedName>
        <fullName evidence="4">ATP-binding cassette domain-containing protein</fullName>
    </submittedName>
</protein>
<dbReference type="SMART" id="SM00382">
    <property type="entry name" value="AAA"/>
    <property type="match status" value="1"/>
</dbReference>
<dbReference type="PANTHER" id="PTHR43514:SF4">
    <property type="entry name" value="ABC TRANSPORTER I FAMILY MEMBER 10"/>
    <property type="match status" value="1"/>
</dbReference>
<dbReference type="InterPro" id="IPR003593">
    <property type="entry name" value="AAA+_ATPase"/>
</dbReference>
<proteinExistence type="predicted"/>
<sequence>MSFDLDVEMQRGEMRVALKLLSPGGITVLFGPSGVGKTSILAMVAGLLTPDRGQIRVCGRTLFDGVTNLPPEARRAGYVFQDGRLFPHMRVEANLRYGMAREAQSGDWTALIDLLGIEDLLRRWPRSLSGGEAKRVAIGRALLSGADFLLLDEPLASLDAARAEEIMDLVETIRDERSTPMLYVTHDRAEAERLATKIVEMRRE</sequence>
<dbReference type="PROSITE" id="PS50893">
    <property type="entry name" value="ABC_TRANSPORTER_2"/>
    <property type="match status" value="1"/>
</dbReference>
<keyword evidence="5" id="KW-1185">Reference proteome</keyword>
<dbReference type="GO" id="GO:0005524">
    <property type="term" value="F:ATP binding"/>
    <property type="evidence" value="ECO:0007669"/>
    <property type="project" value="UniProtKB-KW"/>
</dbReference>
<feature type="domain" description="ABC transporter" evidence="3">
    <location>
        <begin position="2"/>
        <end position="203"/>
    </location>
</feature>
<accession>A0ABS6SAI7</accession>
<evidence type="ECO:0000259" key="3">
    <source>
        <dbReference type="PROSITE" id="PS50893"/>
    </source>
</evidence>
<dbReference type="EMBL" id="JAGSPA010000001">
    <property type="protein sequence ID" value="MBV7255399.1"/>
    <property type="molecule type" value="Genomic_DNA"/>
</dbReference>
<keyword evidence="1" id="KW-0547">Nucleotide-binding</keyword>
<dbReference type="InterPro" id="IPR003439">
    <property type="entry name" value="ABC_transporter-like_ATP-bd"/>
</dbReference>
<reference evidence="4 5" key="1">
    <citation type="submission" date="2021-04" db="EMBL/GenBank/DDBJ databases">
        <authorList>
            <person name="Pira H."/>
            <person name="Risdian C."/>
            <person name="Wink J."/>
        </authorList>
    </citation>
    <scope>NUCLEOTIDE SEQUENCE [LARGE SCALE GENOMIC DNA]</scope>
    <source>
        <strain evidence="4 5">WHA3</strain>
    </source>
</reference>
<organism evidence="4 5">
    <name type="scientific">Pacificimonas pallii</name>
    <dbReference type="NCBI Taxonomy" id="2827236"/>
    <lineage>
        <taxon>Bacteria</taxon>
        <taxon>Pseudomonadati</taxon>
        <taxon>Pseudomonadota</taxon>
        <taxon>Alphaproteobacteria</taxon>
        <taxon>Sphingomonadales</taxon>
        <taxon>Sphingosinicellaceae</taxon>
        <taxon>Pacificimonas</taxon>
    </lineage>
</organism>
<comment type="caution">
    <text evidence="4">The sequence shown here is derived from an EMBL/GenBank/DDBJ whole genome shotgun (WGS) entry which is preliminary data.</text>
</comment>
<dbReference type="InterPro" id="IPR050334">
    <property type="entry name" value="Molybdenum_import_ModC"/>
</dbReference>
<evidence type="ECO:0000256" key="1">
    <source>
        <dbReference type="ARBA" id="ARBA00022741"/>
    </source>
</evidence>
<keyword evidence="2 4" id="KW-0067">ATP-binding</keyword>
<dbReference type="Pfam" id="PF00005">
    <property type="entry name" value="ABC_tran"/>
    <property type="match status" value="1"/>
</dbReference>